<reference evidence="2 3" key="1">
    <citation type="journal article" date="2010" name="Stand. Genomic Sci.">
        <title>Complete genome sequence of Ferrimonas balearica type strain (PAT).</title>
        <authorList>
            <person name="Nolan M."/>
            <person name="Sikorski J."/>
            <person name="Davenport K."/>
            <person name="Lucas S."/>
            <person name="Glavina Del Rio T."/>
            <person name="Tice H."/>
            <person name="Cheng J."/>
            <person name="Goodwin L."/>
            <person name="Pitluck S."/>
            <person name="Liolios K."/>
            <person name="Ivanova N."/>
            <person name="Mavromatis K."/>
            <person name="Ovchinnikova G."/>
            <person name="Pati A."/>
            <person name="Chen A."/>
            <person name="Palaniappan K."/>
            <person name="Land M."/>
            <person name="Hauser L."/>
            <person name="Chang Y."/>
            <person name="Jeffries C."/>
            <person name="Tapia R."/>
            <person name="Brettin T."/>
            <person name="Detter J."/>
            <person name="Han C."/>
            <person name="Yasawong M."/>
            <person name="Rohde M."/>
            <person name="Tindall B."/>
            <person name="Goker M."/>
            <person name="Woyke T."/>
            <person name="Bristow J."/>
            <person name="Eisen J."/>
            <person name="Markowitz V."/>
            <person name="Hugenholtz P."/>
            <person name="Kyrpides N."/>
            <person name="Klenk H."/>
            <person name="Lapidus A."/>
        </authorList>
    </citation>
    <scope>NUCLEOTIDE SEQUENCE [LARGE SCALE GENOMIC DNA]</scope>
    <source>
        <strain evidence="3">DSM 9799 / CCM 4581 / KCTC 23876 / PAT</strain>
    </source>
</reference>
<dbReference type="SUPFAM" id="SSF53448">
    <property type="entry name" value="Nucleotide-diphospho-sugar transferases"/>
    <property type="match status" value="1"/>
</dbReference>
<protein>
    <submittedName>
        <fullName evidence="2">Glycosyl transferase family 2</fullName>
    </submittedName>
</protein>
<keyword evidence="2" id="KW-0808">Transferase</keyword>
<dbReference type="PANTHER" id="PTHR22916:SF3">
    <property type="entry name" value="UDP-GLCNAC:BETAGAL BETA-1,3-N-ACETYLGLUCOSAMINYLTRANSFERASE-LIKE PROTEIN 1"/>
    <property type="match status" value="1"/>
</dbReference>
<dbReference type="Pfam" id="PF00535">
    <property type="entry name" value="Glycos_transf_2"/>
    <property type="match status" value="1"/>
</dbReference>
<feature type="domain" description="Glycosyltransferase 2-like" evidence="1">
    <location>
        <begin position="4"/>
        <end position="141"/>
    </location>
</feature>
<proteinExistence type="predicted"/>
<dbReference type="GO" id="GO:0016758">
    <property type="term" value="F:hexosyltransferase activity"/>
    <property type="evidence" value="ECO:0007669"/>
    <property type="project" value="UniProtKB-ARBA"/>
</dbReference>
<accession>E1SUU5</accession>
<dbReference type="HOGENOM" id="CLU_025996_2_2_6"/>
<dbReference type="eggNOG" id="COG0463">
    <property type="taxonomic scope" value="Bacteria"/>
</dbReference>
<keyword evidence="3" id="KW-1185">Reference proteome</keyword>
<evidence type="ECO:0000259" key="1">
    <source>
        <dbReference type="Pfam" id="PF00535"/>
    </source>
</evidence>
<dbReference type="STRING" id="550540.Fbal_1077"/>
<dbReference type="AlphaFoldDB" id="E1SUU5"/>
<dbReference type="EMBL" id="CP002209">
    <property type="protein sequence ID" value="ADN75286.1"/>
    <property type="molecule type" value="Genomic_DNA"/>
</dbReference>
<dbReference type="CAZy" id="GT2">
    <property type="family name" value="Glycosyltransferase Family 2"/>
</dbReference>
<dbReference type="RefSeq" id="WP_013344592.1">
    <property type="nucleotide sequence ID" value="NC_014541.1"/>
</dbReference>
<sequence length="237" mass="27037">MKISVCLASYNGERYIAEQINSILGCLRDQDELIVSDDGSSDSTWNIVSSIKDVRIRLVASNSRSVVGNFKNAVSEASGDIIILCDQDDVWKSDRVSSILEHHQNHGVVVCNAEFCDKELSPKGYTIFDVYRPTNSLIKIFYSNIFVGCTMSFDCKYKTVFEYMPNNTPMHDWLLGLIGMYKNDVFYETRPLFLFRRHDLNASTTGSLSAQKLFKRVKDRFGLLLGFMRIVTLHRID</sequence>
<dbReference type="KEGG" id="fbl:Fbal_1077"/>
<dbReference type="PANTHER" id="PTHR22916">
    <property type="entry name" value="GLYCOSYLTRANSFERASE"/>
    <property type="match status" value="1"/>
</dbReference>
<evidence type="ECO:0000313" key="2">
    <source>
        <dbReference type="EMBL" id="ADN75286.1"/>
    </source>
</evidence>
<evidence type="ECO:0000313" key="3">
    <source>
        <dbReference type="Proteomes" id="UP000006683"/>
    </source>
</evidence>
<dbReference type="Proteomes" id="UP000006683">
    <property type="component" value="Chromosome"/>
</dbReference>
<dbReference type="InterPro" id="IPR001173">
    <property type="entry name" value="Glyco_trans_2-like"/>
</dbReference>
<gene>
    <name evidence="2" type="ordered locus">Fbal_1077</name>
</gene>
<name>E1SUU5_FERBD</name>
<dbReference type="GeneID" id="67184074"/>
<dbReference type="InterPro" id="IPR029044">
    <property type="entry name" value="Nucleotide-diphossugar_trans"/>
</dbReference>
<dbReference type="Gene3D" id="3.90.550.10">
    <property type="entry name" value="Spore Coat Polysaccharide Biosynthesis Protein SpsA, Chain A"/>
    <property type="match status" value="1"/>
</dbReference>
<organism evidence="2 3">
    <name type="scientific">Ferrimonas balearica (strain DSM 9799 / CCM 4581 / KCTC 23876 / PAT)</name>
    <dbReference type="NCBI Taxonomy" id="550540"/>
    <lineage>
        <taxon>Bacteria</taxon>
        <taxon>Pseudomonadati</taxon>
        <taxon>Pseudomonadota</taxon>
        <taxon>Gammaproteobacteria</taxon>
        <taxon>Alteromonadales</taxon>
        <taxon>Ferrimonadaceae</taxon>
        <taxon>Ferrimonas</taxon>
    </lineage>
</organism>